<gene>
    <name evidence="3" type="ORF">QTN89_26000</name>
</gene>
<dbReference type="CDD" id="cd05825">
    <property type="entry name" value="LbH_wcaF_like"/>
    <property type="match status" value="1"/>
</dbReference>
<dbReference type="InterPro" id="IPR011004">
    <property type="entry name" value="Trimer_LpxA-like_sf"/>
</dbReference>
<organism evidence="3 4">
    <name type="scientific">Roseiconus lacunae</name>
    <dbReference type="NCBI Taxonomy" id="2605694"/>
    <lineage>
        <taxon>Bacteria</taxon>
        <taxon>Pseudomonadati</taxon>
        <taxon>Planctomycetota</taxon>
        <taxon>Planctomycetia</taxon>
        <taxon>Pirellulales</taxon>
        <taxon>Pirellulaceae</taxon>
        <taxon>Roseiconus</taxon>
    </lineage>
</organism>
<evidence type="ECO:0000256" key="2">
    <source>
        <dbReference type="ARBA" id="ARBA00022679"/>
    </source>
</evidence>
<comment type="caution">
    <text evidence="3">The sequence shown here is derived from an EMBL/GenBank/DDBJ whole genome shotgun (WGS) entry which is preliminary data.</text>
</comment>
<dbReference type="Gene3D" id="2.160.10.10">
    <property type="entry name" value="Hexapeptide repeat proteins"/>
    <property type="match status" value="1"/>
</dbReference>
<dbReference type="InterPro" id="IPR001451">
    <property type="entry name" value="Hexapep"/>
</dbReference>
<dbReference type="EMBL" id="JASZZN010000028">
    <property type="protein sequence ID" value="MDM4018933.1"/>
    <property type="molecule type" value="Genomic_DNA"/>
</dbReference>
<proteinExistence type="inferred from homology"/>
<evidence type="ECO:0000256" key="1">
    <source>
        <dbReference type="ARBA" id="ARBA00007274"/>
    </source>
</evidence>
<evidence type="ECO:0000313" key="3">
    <source>
        <dbReference type="EMBL" id="MDM4018933.1"/>
    </source>
</evidence>
<sequence length="193" mass="21272">MLASESKVRLDQFDAQQGLDRGASRLTEMAWYLVKCMLFLSPLPWPGSWKCKLLRLFGAKIGRGVVIKPRVNIHFPWKLTLGDHSWIGEEVFILNFEPIEIGDHACVSQRAFLCGGNHDFRDPTFAYRNAPIKIGKGVWIGAQSFVGPGVTVDDYSVVVAGSIVSTNLPSASICRGNPCQPIKPRWPSTSGGE</sequence>
<protein>
    <submittedName>
        <fullName evidence="3">WcaF family extracellular polysaccharide biosynthesis acetyltransferase</fullName>
    </submittedName>
</protein>
<dbReference type="SUPFAM" id="SSF51161">
    <property type="entry name" value="Trimeric LpxA-like enzymes"/>
    <property type="match status" value="1"/>
</dbReference>
<dbReference type="RefSeq" id="WP_149498108.1">
    <property type="nucleotide sequence ID" value="NZ_JAJMQV010000071.1"/>
</dbReference>
<name>A0ABT7PR21_9BACT</name>
<evidence type="ECO:0000313" key="4">
    <source>
        <dbReference type="Proteomes" id="UP001239462"/>
    </source>
</evidence>
<accession>A0ABT7PR21</accession>
<dbReference type="Proteomes" id="UP001239462">
    <property type="component" value="Unassembled WGS sequence"/>
</dbReference>
<dbReference type="PANTHER" id="PTHR23416:SF23">
    <property type="entry name" value="ACETYLTRANSFERASE C18B11.09C-RELATED"/>
    <property type="match status" value="1"/>
</dbReference>
<dbReference type="NCBIfam" id="NF007797">
    <property type="entry name" value="PRK10502.1"/>
    <property type="match status" value="1"/>
</dbReference>
<dbReference type="PANTHER" id="PTHR23416">
    <property type="entry name" value="SIALIC ACID SYNTHASE-RELATED"/>
    <property type="match status" value="1"/>
</dbReference>
<dbReference type="InterPro" id="IPR051159">
    <property type="entry name" value="Hexapeptide_acetyltransf"/>
</dbReference>
<dbReference type="Pfam" id="PF00132">
    <property type="entry name" value="Hexapep"/>
    <property type="match status" value="1"/>
</dbReference>
<reference evidence="3 4" key="1">
    <citation type="submission" date="2023-06" db="EMBL/GenBank/DDBJ databases">
        <title>Roseiconus lacunae JC819 isolated from Gulf of Mannar region, Tamil Nadu.</title>
        <authorList>
            <person name="Pk S."/>
            <person name="Ch S."/>
            <person name="Ch V.R."/>
        </authorList>
    </citation>
    <scope>NUCLEOTIDE SEQUENCE [LARGE SCALE GENOMIC DNA]</scope>
    <source>
        <strain evidence="3 4">JC819</strain>
    </source>
</reference>
<comment type="similarity">
    <text evidence="1">Belongs to the transferase hexapeptide repeat family.</text>
</comment>
<keyword evidence="2" id="KW-0808">Transferase</keyword>
<keyword evidence="4" id="KW-1185">Reference proteome</keyword>